<evidence type="ECO:0000313" key="8">
    <source>
        <dbReference type="EMBL" id="HIX06334.1"/>
    </source>
</evidence>
<sequence length="391" mass="41525">MKQGNLLIVHGGAPTAVINSSLYGAVTEAKKHPEVEKVLGAVGGTGGMLKENFCDLSAVPEETLRLLLQTPASAIGTSRDALEAEHYAAMAEICRKHNIRWVLFNGGNGSMDACGKLFKACVAAGVDVRVVGIPKTVDNDIAVTDHAPGFGSAARFIAGITSEISQDVRSLPIHVCVIEAMGRNAGWVTAASALARTGNGDGPDLIYLPERPFNEEEFLEKVGDLYRKKGGVVVVASEGLCNADGSSIVPPIFKVGRSVYYGDVSAHLANLVIQKLGVKARSEKPGISNRASIAFQSETDRDEAVLAGAEAARAALAGENGVMVGLRRVPGPVYQVETFLIPVEQVMLHERKMPDEFISADGCDVTDAFVDWCRPLIGSPLRQFVTFKPTL</sequence>
<dbReference type="EC" id="2.7.1.90" evidence="6"/>
<keyword evidence="3 6" id="KW-0479">Metal-binding</keyword>
<proteinExistence type="inferred from homology"/>
<dbReference type="InterPro" id="IPR035966">
    <property type="entry name" value="PKF_sf"/>
</dbReference>
<evidence type="ECO:0000256" key="6">
    <source>
        <dbReference type="HAMAP-Rule" id="MF_01978"/>
    </source>
</evidence>
<comment type="catalytic activity">
    <reaction evidence="6">
        <text>beta-D-fructose 6-phosphate + diphosphate = beta-D-fructose 1,6-bisphosphate + phosphate + H(+)</text>
        <dbReference type="Rhea" id="RHEA:13613"/>
        <dbReference type="ChEBI" id="CHEBI:15378"/>
        <dbReference type="ChEBI" id="CHEBI:32966"/>
        <dbReference type="ChEBI" id="CHEBI:33019"/>
        <dbReference type="ChEBI" id="CHEBI:43474"/>
        <dbReference type="ChEBI" id="CHEBI:57634"/>
        <dbReference type="EC" id="2.7.1.90"/>
    </reaction>
</comment>
<name>A0A9D1V5C2_9FIRM</name>
<keyword evidence="4 6" id="KW-0418">Kinase</keyword>
<dbReference type="Gene3D" id="3.40.50.460">
    <property type="entry name" value="Phosphofructokinase domain"/>
    <property type="match status" value="1"/>
</dbReference>
<evidence type="ECO:0000256" key="5">
    <source>
        <dbReference type="ARBA" id="ARBA00022842"/>
    </source>
</evidence>
<dbReference type="NCBIfam" id="NF010675">
    <property type="entry name" value="PRK14072.1"/>
    <property type="match status" value="1"/>
</dbReference>
<feature type="site" description="Important for catalytic activity; stabilizes the transition state when the phosphoryl donor is PPi" evidence="6">
    <location>
        <position position="135"/>
    </location>
</feature>
<accession>A0A9D1V5C2</accession>
<dbReference type="AlphaFoldDB" id="A0A9D1V5C2"/>
<comment type="function">
    <text evidence="6">Catalyzes the phosphorylation of D-fructose 6-phosphate, the first committing step of glycolysis. Uses inorganic phosphate (PPi) as phosphoryl donor instead of ATP like common ATP-dependent phosphofructokinases (ATP-PFKs), which renders the reaction reversible, and can thus function both in glycolysis and gluconeogenesis. Consistently, PPi-PFK can replace the enzymes of both the forward (ATP-PFK) and reverse (fructose-bisphosphatase (FBPase)) reactions.</text>
</comment>
<dbReference type="SUPFAM" id="SSF53784">
    <property type="entry name" value="Phosphofructokinase"/>
    <property type="match status" value="1"/>
</dbReference>
<comment type="activity regulation">
    <text evidence="6">Non-allosteric.</text>
</comment>
<reference evidence="8" key="2">
    <citation type="submission" date="2021-04" db="EMBL/GenBank/DDBJ databases">
        <authorList>
            <person name="Gilroy R."/>
        </authorList>
    </citation>
    <scope>NUCLEOTIDE SEQUENCE</scope>
    <source>
        <strain evidence="8">2239</strain>
    </source>
</reference>
<dbReference type="GO" id="GO:0003872">
    <property type="term" value="F:6-phosphofructokinase activity"/>
    <property type="evidence" value="ECO:0007669"/>
    <property type="project" value="UniProtKB-UniRule"/>
</dbReference>
<keyword evidence="2 6" id="KW-0808">Transferase</keyword>
<comment type="caution">
    <text evidence="8">The sequence shown here is derived from an EMBL/GenBank/DDBJ whole genome shotgun (WGS) entry which is preliminary data.</text>
</comment>
<keyword evidence="6" id="KW-0963">Cytoplasm</keyword>
<evidence type="ECO:0000313" key="9">
    <source>
        <dbReference type="Proteomes" id="UP000824193"/>
    </source>
</evidence>
<dbReference type="Proteomes" id="UP000824193">
    <property type="component" value="Unassembled WGS sequence"/>
</dbReference>
<dbReference type="HAMAP" id="MF_01978">
    <property type="entry name" value="Phosphofructokinase_II_B2"/>
    <property type="match status" value="1"/>
</dbReference>
<dbReference type="PANTHER" id="PTHR45770">
    <property type="entry name" value="ATP-DEPENDENT 6-PHOSPHOFRUCTOKINASE 1"/>
    <property type="match status" value="1"/>
</dbReference>
<protein>
    <recommendedName>
        <fullName evidence="6">Pyrophosphate--fructose 6-phosphate 1-phosphotransferase</fullName>
        <ecNumber evidence="6">2.7.1.90</ecNumber>
    </recommendedName>
    <alternativeName>
        <fullName evidence="6">6-phosphofructokinase, pyrophosphate dependent</fullName>
    </alternativeName>
    <alternativeName>
        <fullName evidence="6">PPi-dependent phosphofructokinase</fullName>
        <shortName evidence="6">PPi-PFK</shortName>
    </alternativeName>
    <alternativeName>
        <fullName evidence="6">Pyrophosphate-dependent 6-phosphofructose-1-kinase</fullName>
    </alternativeName>
</protein>
<dbReference type="Pfam" id="PF00365">
    <property type="entry name" value="PFK"/>
    <property type="match status" value="1"/>
</dbReference>
<evidence type="ECO:0000256" key="4">
    <source>
        <dbReference type="ARBA" id="ARBA00022777"/>
    </source>
</evidence>
<dbReference type="InterPro" id="IPR011404">
    <property type="entry name" value="PPi-PFK"/>
</dbReference>
<dbReference type="InterPro" id="IPR050929">
    <property type="entry name" value="PFKA"/>
</dbReference>
<dbReference type="EMBL" id="DXFW01000034">
    <property type="protein sequence ID" value="HIX06334.1"/>
    <property type="molecule type" value="Genomic_DNA"/>
</dbReference>
<dbReference type="GO" id="GO:0047334">
    <property type="term" value="F:diphosphate-fructose-6-phosphate 1-phosphotransferase activity"/>
    <property type="evidence" value="ECO:0007669"/>
    <property type="project" value="UniProtKB-EC"/>
</dbReference>
<feature type="binding site" evidence="6">
    <location>
        <position position="108"/>
    </location>
    <ligand>
        <name>Mg(2+)</name>
        <dbReference type="ChEBI" id="CHEBI:18420"/>
        <note>catalytic</note>
    </ligand>
</feature>
<dbReference type="GO" id="GO:0006002">
    <property type="term" value="P:fructose 6-phosphate metabolic process"/>
    <property type="evidence" value="ECO:0007669"/>
    <property type="project" value="InterPro"/>
</dbReference>
<evidence type="ECO:0000256" key="1">
    <source>
        <dbReference type="ARBA" id="ARBA00001946"/>
    </source>
</evidence>
<evidence type="ECO:0000256" key="3">
    <source>
        <dbReference type="ARBA" id="ARBA00022723"/>
    </source>
</evidence>
<comment type="subunit">
    <text evidence="6">Homodimer.</text>
</comment>
<organism evidence="8 9">
    <name type="scientific">Candidatus Allofournierella pullicola</name>
    <dbReference type="NCBI Taxonomy" id="2838596"/>
    <lineage>
        <taxon>Bacteria</taxon>
        <taxon>Bacillati</taxon>
        <taxon>Bacillota</taxon>
        <taxon>Clostridia</taxon>
        <taxon>Eubacteriales</taxon>
        <taxon>Oscillospiraceae</taxon>
        <taxon>Allofournierella</taxon>
    </lineage>
</organism>
<comment type="caution">
    <text evidence="6">Lacks conserved residue(s) required for the propagation of feature annotation.</text>
</comment>
<dbReference type="GO" id="GO:0005737">
    <property type="term" value="C:cytoplasm"/>
    <property type="evidence" value="ECO:0007669"/>
    <property type="project" value="UniProtKB-SubCell"/>
</dbReference>
<dbReference type="PRINTS" id="PR00476">
    <property type="entry name" value="PHFRCTKINASE"/>
</dbReference>
<feature type="binding site" evidence="6">
    <location>
        <position position="238"/>
    </location>
    <ligand>
        <name>substrate</name>
    </ligand>
</feature>
<comment type="similarity">
    <text evidence="6">Belongs to the phosphofructokinase type A (PFKA) family. PPi-dependent PFK group II subfamily. Clade 'B2' sub-subfamily.</text>
</comment>
<feature type="active site" description="Proton acceptor" evidence="6">
    <location>
        <position position="138"/>
    </location>
</feature>
<dbReference type="InterPro" id="IPR022953">
    <property type="entry name" value="ATP_PFK"/>
</dbReference>
<evidence type="ECO:0000259" key="7">
    <source>
        <dbReference type="Pfam" id="PF00365"/>
    </source>
</evidence>
<dbReference type="Gene3D" id="3.40.50.450">
    <property type="match status" value="1"/>
</dbReference>
<dbReference type="PIRSF" id="PIRSF036483">
    <property type="entry name" value="PFK_XF0274"/>
    <property type="match status" value="1"/>
</dbReference>
<comment type="cofactor">
    <cofactor evidence="1 6">
        <name>Mg(2+)</name>
        <dbReference type="ChEBI" id="CHEBI:18420"/>
    </cofactor>
</comment>
<gene>
    <name evidence="6" type="primary">pfp</name>
    <name evidence="8" type="ORF">H9865_09630</name>
</gene>
<feature type="binding site" evidence="6">
    <location>
        <begin position="136"/>
        <end position="138"/>
    </location>
    <ligand>
        <name>substrate</name>
    </ligand>
</feature>
<keyword evidence="5 6" id="KW-0460">Magnesium</keyword>
<comment type="subcellular location">
    <subcellularLocation>
        <location evidence="6">Cytoplasm</location>
    </subcellularLocation>
</comment>
<comment type="pathway">
    <text evidence="6">Carbohydrate degradation; glycolysis; D-glyceraldehyde 3-phosphate and glycerone phosphate from D-glucose: step 3/4.</text>
</comment>
<feature type="domain" description="Phosphofructokinase" evidence="7">
    <location>
        <begin position="6"/>
        <end position="313"/>
    </location>
</feature>
<evidence type="ECO:0000256" key="2">
    <source>
        <dbReference type="ARBA" id="ARBA00022679"/>
    </source>
</evidence>
<dbReference type="GO" id="GO:0046872">
    <property type="term" value="F:metal ion binding"/>
    <property type="evidence" value="ECO:0007669"/>
    <property type="project" value="UniProtKB-KW"/>
</dbReference>
<reference evidence="8" key="1">
    <citation type="journal article" date="2021" name="PeerJ">
        <title>Extensive microbial diversity within the chicken gut microbiome revealed by metagenomics and culture.</title>
        <authorList>
            <person name="Gilroy R."/>
            <person name="Ravi A."/>
            <person name="Getino M."/>
            <person name="Pursley I."/>
            <person name="Horton D.L."/>
            <person name="Alikhan N.F."/>
            <person name="Baker D."/>
            <person name="Gharbi K."/>
            <person name="Hall N."/>
            <person name="Watson M."/>
            <person name="Adriaenssens E.M."/>
            <person name="Foster-Nyarko E."/>
            <person name="Jarju S."/>
            <person name="Secka A."/>
            <person name="Antonio M."/>
            <person name="Oren A."/>
            <person name="Chaudhuri R.R."/>
            <person name="La Ragione R."/>
            <person name="Hildebrand F."/>
            <person name="Pallen M.J."/>
        </authorList>
    </citation>
    <scope>NUCLEOTIDE SEQUENCE</scope>
    <source>
        <strain evidence="8">2239</strain>
    </source>
</reference>
<keyword evidence="6" id="KW-0324">Glycolysis</keyword>
<feature type="binding site" evidence="6">
    <location>
        <begin position="181"/>
        <end position="183"/>
    </location>
    <ligand>
        <name>substrate</name>
    </ligand>
</feature>
<dbReference type="InterPro" id="IPR000023">
    <property type="entry name" value="Phosphofructokinase_dom"/>
</dbReference>